<dbReference type="InterPro" id="IPR051320">
    <property type="entry name" value="Viral_Replic_Matur_Polypro"/>
</dbReference>
<feature type="domain" description="Reverse transcriptase/retrotransposon-derived protein RNase H-like" evidence="1">
    <location>
        <begin position="64"/>
        <end position="146"/>
    </location>
</feature>
<proteinExistence type="predicted"/>
<dbReference type="PANTHER" id="PTHR33064:SF40">
    <property type="entry name" value="REVERSE TRANSCRIPTASE_RETROTRANSPOSON-DERIVED PROTEIN RNASE H-LIKE DOMAIN-CONTAINING PROTEIN"/>
    <property type="match status" value="1"/>
</dbReference>
<dbReference type="EMBL" id="JACGWN010000004">
    <property type="protein sequence ID" value="KAL0451605.1"/>
    <property type="molecule type" value="Genomic_DNA"/>
</dbReference>
<dbReference type="InterPro" id="IPR041577">
    <property type="entry name" value="RT_RNaseH_2"/>
</dbReference>
<name>A0AAW2XI78_9LAMI</name>
<dbReference type="SUPFAM" id="SSF56672">
    <property type="entry name" value="DNA/RNA polymerases"/>
    <property type="match status" value="1"/>
</dbReference>
<sequence length="154" mass="17158">MCLLQGVATDPQKGEYMRNWPMPTIVKALRRFLGLTDYYRKFIKGYGAISKPRTSLLKKDAFLWNSEAESSFNHLKEVMINAPVLVLPDFSQPFVVETDACGKGIGVVLMQGDILIASLSSGLAAKNLGLSTYEKEFLALLLAVTKKELLHYKD</sequence>
<evidence type="ECO:0000259" key="1">
    <source>
        <dbReference type="Pfam" id="PF17919"/>
    </source>
</evidence>
<dbReference type="InterPro" id="IPR043502">
    <property type="entry name" value="DNA/RNA_pol_sf"/>
</dbReference>
<organism evidence="2">
    <name type="scientific">Sesamum latifolium</name>
    <dbReference type="NCBI Taxonomy" id="2727402"/>
    <lineage>
        <taxon>Eukaryota</taxon>
        <taxon>Viridiplantae</taxon>
        <taxon>Streptophyta</taxon>
        <taxon>Embryophyta</taxon>
        <taxon>Tracheophyta</taxon>
        <taxon>Spermatophyta</taxon>
        <taxon>Magnoliopsida</taxon>
        <taxon>eudicotyledons</taxon>
        <taxon>Gunneridae</taxon>
        <taxon>Pentapetalae</taxon>
        <taxon>asterids</taxon>
        <taxon>lamiids</taxon>
        <taxon>Lamiales</taxon>
        <taxon>Pedaliaceae</taxon>
        <taxon>Sesamum</taxon>
    </lineage>
</organism>
<dbReference type="InterPro" id="IPR043128">
    <property type="entry name" value="Rev_trsase/Diguanyl_cyclase"/>
</dbReference>
<dbReference type="Pfam" id="PF17919">
    <property type="entry name" value="RT_RNaseH_2"/>
    <property type="match status" value="1"/>
</dbReference>
<comment type="caution">
    <text evidence="2">The sequence shown here is derived from an EMBL/GenBank/DDBJ whole genome shotgun (WGS) entry which is preliminary data.</text>
</comment>
<dbReference type="FunFam" id="3.30.70.270:FF:000020">
    <property type="entry name" value="Transposon Tf2-6 polyprotein-like Protein"/>
    <property type="match status" value="1"/>
</dbReference>
<gene>
    <name evidence="2" type="ORF">Slati_1138600</name>
</gene>
<dbReference type="AlphaFoldDB" id="A0AAW2XI78"/>
<dbReference type="Gene3D" id="3.30.70.270">
    <property type="match status" value="1"/>
</dbReference>
<evidence type="ECO:0000313" key="2">
    <source>
        <dbReference type="EMBL" id="KAL0451605.1"/>
    </source>
</evidence>
<reference evidence="2" key="2">
    <citation type="journal article" date="2024" name="Plant">
        <title>Genomic evolution and insights into agronomic trait innovations of Sesamum species.</title>
        <authorList>
            <person name="Miao H."/>
            <person name="Wang L."/>
            <person name="Qu L."/>
            <person name="Liu H."/>
            <person name="Sun Y."/>
            <person name="Le M."/>
            <person name="Wang Q."/>
            <person name="Wei S."/>
            <person name="Zheng Y."/>
            <person name="Lin W."/>
            <person name="Duan Y."/>
            <person name="Cao H."/>
            <person name="Xiong S."/>
            <person name="Wang X."/>
            <person name="Wei L."/>
            <person name="Li C."/>
            <person name="Ma Q."/>
            <person name="Ju M."/>
            <person name="Zhao R."/>
            <person name="Li G."/>
            <person name="Mu C."/>
            <person name="Tian Q."/>
            <person name="Mei H."/>
            <person name="Zhang T."/>
            <person name="Gao T."/>
            <person name="Zhang H."/>
        </authorList>
    </citation>
    <scope>NUCLEOTIDE SEQUENCE</scope>
    <source>
        <strain evidence="2">KEN1</strain>
    </source>
</reference>
<accession>A0AAW2XI78</accession>
<dbReference type="PANTHER" id="PTHR33064">
    <property type="entry name" value="POL PROTEIN"/>
    <property type="match status" value="1"/>
</dbReference>
<protein>
    <submittedName>
        <fullName evidence="2">Retrovirus-related Pol polyprotein from transposon opus</fullName>
    </submittedName>
</protein>
<reference evidence="2" key="1">
    <citation type="submission" date="2020-06" db="EMBL/GenBank/DDBJ databases">
        <authorList>
            <person name="Li T."/>
            <person name="Hu X."/>
            <person name="Zhang T."/>
            <person name="Song X."/>
            <person name="Zhang H."/>
            <person name="Dai N."/>
            <person name="Sheng W."/>
            <person name="Hou X."/>
            <person name="Wei L."/>
        </authorList>
    </citation>
    <scope>NUCLEOTIDE SEQUENCE</scope>
    <source>
        <strain evidence="2">KEN1</strain>
        <tissue evidence="2">Leaf</tissue>
    </source>
</reference>